<gene>
    <name evidence="1" type="ORF">UFOPK1946_00994</name>
</gene>
<evidence type="ECO:0000313" key="1">
    <source>
        <dbReference type="EMBL" id="CAB4628699.1"/>
    </source>
</evidence>
<dbReference type="AlphaFoldDB" id="A0A6J6IXI2"/>
<dbReference type="SUPFAM" id="SSF55073">
    <property type="entry name" value="Nucleotide cyclase"/>
    <property type="match status" value="1"/>
</dbReference>
<organism evidence="1">
    <name type="scientific">freshwater metagenome</name>
    <dbReference type="NCBI Taxonomy" id="449393"/>
    <lineage>
        <taxon>unclassified sequences</taxon>
        <taxon>metagenomes</taxon>
        <taxon>ecological metagenomes</taxon>
    </lineage>
</organism>
<dbReference type="InterPro" id="IPR043128">
    <property type="entry name" value="Rev_trsase/Diguanyl_cyclase"/>
</dbReference>
<sequence>MREKIAPEDYISSISHDGVHDSLTYLASPTFFYEILYREIARANREQSPLMLFRFTLQCQVVGLVQSEYELSIINFARAVSSLTRDSDVTARVGRFEFFTLLPVARSQGVGFINRLIQLWGDQDFLITHSFAEYRANETLLDLLNRLHLTDSASI</sequence>
<protein>
    <submittedName>
        <fullName evidence="1">Unannotated protein</fullName>
    </submittedName>
</protein>
<dbReference type="Gene3D" id="3.30.70.270">
    <property type="match status" value="1"/>
</dbReference>
<proteinExistence type="predicted"/>
<accession>A0A6J6IXI2</accession>
<reference evidence="1" key="1">
    <citation type="submission" date="2020-05" db="EMBL/GenBank/DDBJ databases">
        <authorList>
            <person name="Chiriac C."/>
            <person name="Salcher M."/>
            <person name="Ghai R."/>
            <person name="Kavagutti S V."/>
        </authorList>
    </citation>
    <scope>NUCLEOTIDE SEQUENCE</scope>
</reference>
<dbReference type="EMBL" id="CAEZVG010000068">
    <property type="protein sequence ID" value="CAB4628699.1"/>
    <property type="molecule type" value="Genomic_DNA"/>
</dbReference>
<name>A0A6J6IXI2_9ZZZZ</name>
<dbReference type="InterPro" id="IPR029787">
    <property type="entry name" value="Nucleotide_cyclase"/>
</dbReference>